<evidence type="ECO:0000256" key="1">
    <source>
        <dbReference type="ARBA" id="ARBA00022679"/>
    </source>
</evidence>
<keyword evidence="1 4" id="KW-0808">Transferase</keyword>
<dbReference type="PANTHER" id="PTHR43800">
    <property type="entry name" value="PEPTIDYL-LYSINE N-ACETYLTRANSFERASE YJAB"/>
    <property type="match status" value="1"/>
</dbReference>
<protein>
    <submittedName>
        <fullName evidence="4">N-acetyltransferase</fullName>
        <ecNumber evidence="4">2.3.1.-</ecNumber>
    </submittedName>
</protein>
<feature type="domain" description="N-acetyltransferase" evidence="3">
    <location>
        <begin position="1"/>
        <end position="141"/>
    </location>
</feature>
<dbReference type="CDD" id="cd04301">
    <property type="entry name" value="NAT_SF"/>
    <property type="match status" value="1"/>
</dbReference>
<reference evidence="4" key="2">
    <citation type="journal article" date="2021" name="PeerJ">
        <title>Extensive microbial diversity within the chicken gut microbiome revealed by metagenomics and culture.</title>
        <authorList>
            <person name="Gilroy R."/>
            <person name="Ravi A."/>
            <person name="Getino M."/>
            <person name="Pursley I."/>
            <person name="Horton D.L."/>
            <person name="Alikhan N.F."/>
            <person name="Baker D."/>
            <person name="Gharbi K."/>
            <person name="Hall N."/>
            <person name="Watson M."/>
            <person name="Adriaenssens E.M."/>
            <person name="Foster-Nyarko E."/>
            <person name="Jarju S."/>
            <person name="Secka A."/>
            <person name="Antonio M."/>
            <person name="Oren A."/>
            <person name="Chaudhuri R.R."/>
            <person name="La Ragione R."/>
            <person name="Hildebrand F."/>
            <person name="Pallen M.J."/>
        </authorList>
    </citation>
    <scope>NUCLEOTIDE SEQUENCE</scope>
    <source>
        <strain evidence="4">ChiSjej3B21-11622</strain>
    </source>
</reference>
<dbReference type="Proteomes" id="UP000886886">
    <property type="component" value="Unassembled WGS sequence"/>
</dbReference>
<dbReference type="PANTHER" id="PTHR43800:SF1">
    <property type="entry name" value="PEPTIDYL-LYSINE N-ACETYLTRANSFERASE YJAB"/>
    <property type="match status" value="1"/>
</dbReference>
<gene>
    <name evidence="4" type="ORF">IAB26_06505</name>
</gene>
<dbReference type="Pfam" id="PF13508">
    <property type="entry name" value="Acetyltransf_7"/>
    <property type="match status" value="1"/>
</dbReference>
<keyword evidence="2 4" id="KW-0012">Acyltransferase</keyword>
<dbReference type="EMBL" id="DVFT01000095">
    <property type="protein sequence ID" value="HIQ96195.1"/>
    <property type="molecule type" value="Genomic_DNA"/>
</dbReference>
<dbReference type="GO" id="GO:0016747">
    <property type="term" value="F:acyltransferase activity, transferring groups other than amino-acyl groups"/>
    <property type="evidence" value="ECO:0007669"/>
    <property type="project" value="InterPro"/>
</dbReference>
<dbReference type="AlphaFoldDB" id="A0A9D0ZWM0"/>
<dbReference type="InterPro" id="IPR016181">
    <property type="entry name" value="Acyl_CoA_acyltransferase"/>
</dbReference>
<dbReference type="PROSITE" id="PS51186">
    <property type="entry name" value="GNAT"/>
    <property type="match status" value="1"/>
</dbReference>
<evidence type="ECO:0000256" key="2">
    <source>
        <dbReference type="ARBA" id="ARBA00023315"/>
    </source>
</evidence>
<name>A0A9D0ZWM0_9FIRM</name>
<sequence>MIRSLTPQDLNTVMQIWLEGNLEAHAFIPEAYWKSNVPLVRDQLQSAEVWVYEKNGALLGFAGMQGDYLAGIFVKKEARSMGIGRELLTHLKELHPVLTLHVYEKNHRAVDFYRREGFVIAAEELDSGTDERELTMSCIFAM</sequence>
<proteinExistence type="predicted"/>
<comment type="caution">
    <text evidence="4">The sequence shown here is derived from an EMBL/GenBank/DDBJ whole genome shotgun (WGS) entry which is preliminary data.</text>
</comment>
<evidence type="ECO:0000259" key="3">
    <source>
        <dbReference type="PROSITE" id="PS51186"/>
    </source>
</evidence>
<evidence type="ECO:0000313" key="4">
    <source>
        <dbReference type="EMBL" id="HIQ96195.1"/>
    </source>
</evidence>
<evidence type="ECO:0000313" key="5">
    <source>
        <dbReference type="Proteomes" id="UP000886886"/>
    </source>
</evidence>
<reference evidence="4" key="1">
    <citation type="submission" date="2020-10" db="EMBL/GenBank/DDBJ databases">
        <authorList>
            <person name="Gilroy R."/>
        </authorList>
    </citation>
    <scope>NUCLEOTIDE SEQUENCE</scope>
    <source>
        <strain evidence="4">ChiSjej3B21-11622</strain>
    </source>
</reference>
<dbReference type="SUPFAM" id="SSF55729">
    <property type="entry name" value="Acyl-CoA N-acyltransferases (Nat)"/>
    <property type="match status" value="1"/>
</dbReference>
<dbReference type="InterPro" id="IPR000182">
    <property type="entry name" value="GNAT_dom"/>
</dbReference>
<organism evidence="4 5">
    <name type="scientific">Candidatus Limivivens merdigallinarum</name>
    <dbReference type="NCBI Taxonomy" id="2840859"/>
    <lineage>
        <taxon>Bacteria</taxon>
        <taxon>Bacillati</taxon>
        <taxon>Bacillota</taxon>
        <taxon>Clostridia</taxon>
        <taxon>Lachnospirales</taxon>
        <taxon>Lachnospiraceae</taxon>
        <taxon>Lachnospiraceae incertae sedis</taxon>
        <taxon>Candidatus Limivivens</taxon>
    </lineage>
</organism>
<dbReference type="Gene3D" id="3.40.630.30">
    <property type="match status" value="1"/>
</dbReference>
<dbReference type="NCBIfam" id="NF007853">
    <property type="entry name" value="PRK10562.1"/>
    <property type="match status" value="1"/>
</dbReference>
<accession>A0A9D0ZWM0</accession>
<dbReference type="EC" id="2.3.1.-" evidence="4"/>